<feature type="transmembrane region" description="Helical" evidence="8">
    <location>
        <begin position="20"/>
        <end position="37"/>
    </location>
</feature>
<keyword evidence="10" id="KW-1185">Reference proteome</keyword>
<evidence type="ECO:0000313" key="9">
    <source>
        <dbReference type="EMBL" id="ADG13379.1"/>
    </source>
</evidence>
<dbReference type="EMBL" id="CP002009">
    <property type="protein sequence ID" value="ADG13379.1"/>
    <property type="molecule type" value="Genomic_DNA"/>
</dbReference>
<evidence type="ECO:0000256" key="7">
    <source>
        <dbReference type="SAM" id="Coils"/>
    </source>
</evidence>
<dbReference type="KEGG" id="mif:Metin_0712"/>
<comment type="subcellular location">
    <subcellularLocation>
        <location evidence="1">Cell membrane</location>
        <topology evidence="1">Multi-pass membrane protein</topology>
    </subcellularLocation>
</comment>
<comment type="similarity">
    <text evidence="2">Belongs to the UPF0718 family.</text>
</comment>
<dbReference type="PANTHER" id="PTHR43299">
    <property type="entry name" value="UPF0718 PROTEIN YRAQ"/>
    <property type="match status" value="1"/>
</dbReference>
<evidence type="ECO:0000313" key="10">
    <source>
        <dbReference type="Proteomes" id="UP000002061"/>
    </source>
</evidence>
<dbReference type="PANTHER" id="PTHR43299:SF1">
    <property type="entry name" value="UPF0718 PROTEIN YRAQ"/>
    <property type="match status" value="1"/>
</dbReference>
<accession>D5VS26</accession>
<evidence type="ECO:0000256" key="6">
    <source>
        <dbReference type="ARBA" id="ARBA00023136"/>
    </source>
</evidence>
<keyword evidence="4 8" id="KW-0812">Transmembrane</keyword>
<evidence type="ECO:0000256" key="2">
    <source>
        <dbReference type="ARBA" id="ARBA00006386"/>
    </source>
</evidence>
<feature type="transmembrane region" description="Helical" evidence="8">
    <location>
        <begin position="332"/>
        <end position="353"/>
    </location>
</feature>
<dbReference type="AlphaFoldDB" id="D5VS26"/>
<feature type="transmembrane region" description="Helical" evidence="8">
    <location>
        <begin position="231"/>
        <end position="253"/>
    </location>
</feature>
<name>D5VS26_METIM</name>
<keyword evidence="6 8" id="KW-0472">Membrane</keyword>
<gene>
    <name evidence="9" type="ordered locus">Metin_0712</name>
</gene>
<dbReference type="eggNOG" id="arCOG02712">
    <property type="taxonomic scope" value="Archaea"/>
</dbReference>
<proteinExistence type="inferred from homology"/>
<dbReference type="InterPro" id="IPR005524">
    <property type="entry name" value="DUF318"/>
</dbReference>
<evidence type="ECO:0000256" key="4">
    <source>
        <dbReference type="ARBA" id="ARBA00022692"/>
    </source>
</evidence>
<feature type="transmembrane region" description="Helical" evidence="8">
    <location>
        <begin position="190"/>
        <end position="211"/>
    </location>
</feature>
<evidence type="ECO:0000256" key="3">
    <source>
        <dbReference type="ARBA" id="ARBA00022475"/>
    </source>
</evidence>
<dbReference type="GO" id="GO:0005886">
    <property type="term" value="C:plasma membrane"/>
    <property type="evidence" value="ECO:0007669"/>
    <property type="project" value="UniProtKB-SubCell"/>
</dbReference>
<feature type="transmembrane region" description="Helical" evidence="8">
    <location>
        <begin position="265"/>
        <end position="283"/>
    </location>
</feature>
<dbReference type="Proteomes" id="UP000002061">
    <property type="component" value="Chromosome"/>
</dbReference>
<keyword evidence="7" id="KW-0175">Coiled coil</keyword>
<protein>
    <submittedName>
        <fullName evidence="9">Permease</fullName>
    </submittedName>
</protein>
<feature type="transmembrane region" description="Helical" evidence="8">
    <location>
        <begin position="304"/>
        <end position="326"/>
    </location>
</feature>
<dbReference type="Pfam" id="PF03773">
    <property type="entry name" value="ArsP_1"/>
    <property type="match status" value="1"/>
</dbReference>
<feature type="transmembrane region" description="Helical" evidence="8">
    <location>
        <begin position="117"/>
        <end position="138"/>
    </location>
</feature>
<organism evidence="9 10">
    <name type="scientific">Methanocaldococcus infernus (strain DSM 11812 / JCM 15783 / ME)</name>
    <dbReference type="NCBI Taxonomy" id="573063"/>
    <lineage>
        <taxon>Archaea</taxon>
        <taxon>Methanobacteriati</taxon>
        <taxon>Methanobacteriota</taxon>
        <taxon>Methanomada group</taxon>
        <taxon>Methanococci</taxon>
        <taxon>Methanococcales</taxon>
        <taxon>Methanocaldococcaceae</taxon>
        <taxon>Methanocaldococcus</taxon>
    </lineage>
</organism>
<keyword evidence="3" id="KW-1003">Cell membrane</keyword>
<sequence>MDFIMIIINTVIDYLTPNRVIALLTAFLMAGGISALIDKEIILRYFSSENRVVSYLVASVSGAILTVCSCTVIPLFASIYKKGANIGPAVTLLYSAPAINILAIFYSAAVLGWDIGILRAVFAIVISIVIGLIMEFIFREKKEEKRRVKRLSRKRKMEMKKLLIFFALLLLMLLDITASPKFFPQLSYSIYGSFLVKHLIFVILAIIFSIYVKLNFDKREIKSWLLETKILLKIIFPLLILGIAIAGVIKALIPPEYVANYVGQNTIFSNLIASLIGATMYFATLTEVPIVKSLMDLGMNVGPAMALLLAGPSLSIPTVLAVSKIMGYKKALTYFSLVVIFSALCGYLTGFILSQP</sequence>
<feature type="coiled-coil region" evidence="7">
    <location>
        <begin position="134"/>
        <end position="161"/>
    </location>
</feature>
<feature type="transmembrane region" description="Helical" evidence="8">
    <location>
        <begin position="159"/>
        <end position="178"/>
    </location>
</feature>
<reference evidence="9" key="1">
    <citation type="submission" date="2010-04" db="EMBL/GenBank/DDBJ databases">
        <title>Complete sequence of Methanocaldococcus infernus ME.</title>
        <authorList>
            <consortium name="US DOE Joint Genome Institute"/>
            <person name="Lucas S."/>
            <person name="Copeland A."/>
            <person name="Lapidus A."/>
            <person name="Cheng J.-F."/>
            <person name="Bruce D."/>
            <person name="Goodwin L."/>
            <person name="Pitluck S."/>
            <person name="Munk A.C."/>
            <person name="Detter J.C."/>
            <person name="Han C."/>
            <person name="Tapia R."/>
            <person name="Land M."/>
            <person name="Hauser L."/>
            <person name="Kyrpides N."/>
            <person name="Mikhailova N."/>
            <person name="Sieprawska-Lupa M."/>
            <person name="Whitman W.B."/>
            <person name="Woyke T."/>
        </authorList>
    </citation>
    <scope>NUCLEOTIDE SEQUENCE [LARGE SCALE GENOMIC DNA]</scope>
    <source>
        <strain evidence="9">ME</strain>
    </source>
</reference>
<feature type="transmembrane region" description="Helical" evidence="8">
    <location>
        <begin position="92"/>
        <end position="111"/>
    </location>
</feature>
<feature type="transmembrane region" description="Helical" evidence="8">
    <location>
        <begin position="57"/>
        <end position="80"/>
    </location>
</feature>
<evidence type="ECO:0000256" key="8">
    <source>
        <dbReference type="SAM" id="Phobius"/>
    </source>
</evidence>
<dbReference type="STRING" id="573063.Metin_0712"/>
<dbReference type="HOGENOM" id="CLU_058185_0_0_2"/>
<keyword evidence="5 8" id="KW-1133">Transmembrane helix</keyword>
<evidence type="ECO:0000256" key="5">
    <source>
        <dbReference type="ARBA" id="ARBA00022989"/>
    </source>
</evidence>
<evidence type="ECO:0000256" key="1">
    <source>
        <dbReference type="ARBA" id="ARBA00004651"/>
    </source>
</evidence>